<dbReference type="PANTHER" id="PTHR33734:SF22">
    <property type="entry name" value="MEMBRANE-BOUND LYTIC MUREIN TRANSGLYCOSYLASE D"/>
    <property type="match status" value="1"/>
</dbReference>
<comment type="caution">
    <text evidence="2">The sequence shown here is derived from an EMBL/GenBank/DDBJ whole genome shotgun (WGS) entry which is preliminary data.</text>
</comment>
<dbReference type="Pfam" id="PF07486">
    <property type="entry name" value="Hydrolase_2"/>
    <property type="match status" value="1"/>
</dbReference>
<dbReference type="Gene3D" id="6.20.240.60">
    <property type="match status" value="1"/>
</dbReference>
<dbReference type="GO" id="GO:0016787">
    <property type="term" value="F:hydrolase activity"/>
    <property type="evidence" value="ECO:0007669"/>
    <property type="project" value="InterPro"/>
</dbReference>
<dbReference type="Proteomes" id="UP000435187">
    <property type="component" value="Unassembled WGS sequence"/>
</dbReference>
<evidence type="ECO:0000313" key="3">
    <source>
        <dbReference type="Proteomes" id="UP000435187"/>
    </source>
</evidence>
<protein>
    <submittedName>
        <fullName evidence="2">LysM peptidoglycan-binding domain-containing protein</fullName>
    </submittedName>
</protein>
<dbReference type="SUPFAM" id="SSF54106">
    <property type="entry name" value="LysM domain"/>
    <property type="match status" value="1"/>
</dbReference>
<proteinExistence type="predicted"/>
<dbReference type="InterPro" id="IPR036779">
    <property type="entry name" value="LysM_dom_sf"/>
</dbReference>
<reference evidence="2 3" key="1">
    <citation type="submission" date="2019-10" db="EMBL/GenBank/DDBJ databases">
        <title>Gracilibacillus salitolerans sp. nov., a moderate halophile isolated from a saline soil in northwest China.</title>
        <authorList>
            <person name="Gan L."/>
        </authorList>
    </citation>
    <scope>NUCLEOTIDE SEQUENCE [LARGE SCALE GENOMIC DNA]</scope>
    <source>
        <strain evidence="2 3">TP2-8</strain>
    </source>
</reference>
<evidence type="ECO:0000259" key="1">
    <source>
        <dbReference type="PROSITE" id="PS51782"/>
    </source>
</evidence>
<dbReference type="Pfam" id="PF01476">
    <property type="entry name" value="LysM"/>
    <property type="match status" value="1"/>
</dbReference>
<sequence length="194" mass="21200">MKIKVLLTSFFVLTGLTVMPGFVEGYTVKQGDTFWKIAQKHGVSTNELMNVNNYSSSLLYPGTKLSIPESISEADKELIARLVHAEAKGEPYAGKVAVATVILNRVDHSNFPNTVKGVVYETYENGAIYAFSPVENGAINKPADSEAKRAVEEAIAFRGQGQGSIYFYNPETAASAWIFDQQTTVKIGNHVFAK</sequence>
<dbReference type="EMBL" id="WJEE01000002">
    <property type="protein sequence ID" value="MRI65190.1"/>
    <property type="molecule type" value="Genomic_DNA"/>
</dbReference>
<keyword evidence="3" id="KW-1185">Reference proteome</keyword>
<dbReference type="InterPro" id="IPR018392">
    <property type="entry name" value="LysM"/>
</dbReference>
<dbReference type="GO" id="GO:0008932">
    <property type="term" value="F:lytic endotransglycosylase activity"/>
    <property type="evidence" value="ECO:0007669"/>
    <property type="project" value="TreeGrafter"/>
</dbReference>
<dbReference type="Gene3D" id="3.10.350.10">
    <property type="entry name" value="LysM domain"/>
    <property type="match status" value="1"/>
</dbReference>
<dbReference type="Gene3D" id="1.10.10.2520">
    <property type="entry name" value="Cell wall hydrolase SleB, domain 1"/>
    <property type="match status" value="1"/>
</dbReference>
<dbReference type="InterPro" id="IPR011105">
    <property type="entry name" value="Cell_wall_hydrolase_SleB"/>
</dbReference>
<dbReference type="AlphaFoldDB" id="A0A6N7QWT6"/>
<dbReference type="InterPro" id="IPR042047">
    <property type="entry name" value="SleB_dom1"/>
</dbReference>
<gene>
    <name evidence="2" type="ORF">GH885_02365</name>
</gene>
<dbReference type="PANTHER" id="PTHR33734">
    <property type="entry name" value="LYSM DOMAIN-CONTAINING GPI-ANCHORED PROTEIN 2"/>
    <property type="match status" value="1"/>
</dbReference>
<dbReference type="PROSITE" id="PS51782">
    <property type="entry name" value="LYSM"/>
    <property type="match status" value="1"/>
</dbReference>
<dbReference type="CDD" id="cd00118">
    <property type="entry name" value="LysM"/>
    <property type="match status" value="1"/>
</dbReference>
<name>A0A6N7QWT6_9BACI</name>
<feature type="domain" description="LysM" evidence="1">
    <location>
        <begin position="24"/>
        <end position="67"/>
    </location>
</feature>
<dbReference type="SMART" id="SM00257">
    <property type="entry name" value="LysM"/>
    <property type="match status" value="1"/>
</dbReference>
<accession>A0A6N7QWT6</accession>
<evidence type="ECO:0000313" key="2">
    <source>
        <dbReference type="EMBL" id="MRI65190.1"/>
    </source>
</evidence>
<organism evidence="2 3">
    <name type="scientific">Gracilibacillus thailandensis</name>
    <dbReference type="NCBI Taxonomy" id="563735"/>
    <lineage>
        <taxon>Bacteria</taxon>
        <taxon>Bacillati</taxon>
        <taxon>Bacillota</taxon>
        <taxon>Bacilli</taxon>
        <taxon>Bacillales</taxon>
        <taxon>Bacillaceae</taxon>
        <taxon>Gracilibacillus</taxon>
    </lineage>
</organism>